<evidence type="ECO:0000313" key="4">
    <source>
        <dbReference type="EMBL" id="MBZ1351967.1"/>
    </source>
</evidence>
<dbReference type="GO" id="GO:0046872">
    <property type="term" value="F:metal ion binding"/>
    <property type="evidence" value="ECO:0007669"/>
    <property type="project" value="UniProtKB-KW"/>
</dbReference>
<name>A0A953T6F3_9BURK</name>
<dbReference type="EMBL" id="JAHXRI010000025">
    <property type="protein sequence ID" value="MBZ1351967.1"/>
    <property type="molecule type" value="Genomic_DNA"/>
</dbReference>
<keyword evidence="1" id="KW-0479">Metal-binding</keyword>
<evidence type="ECO:0000313" key="5">
    <source>
        <dbReference type="Proteomes" id="UP000739565"/>
    </source>
</evidence>
<dbReference type="SMART" id="SM01007">
    <property type="entry name" value="Aldolase_II"/>
    <property type="match status" value="1"/>
</dbReference>
<dbReference type="Pfam" id="PF00596">
    <property type="entry name" value="Aldolase_II"/>
    <property type="match status" value="1"/>
</dbReference>
<dbReference type="Gene3D" id="3.40.225.10">
    <property type="entry name" value="Class II aldolase/adducin N-terminal domain"/>
    <property type="match status" value="1"/>
</dbReference>
<evidence type="ECO:0000256" key="1">
    <source>
        <dbReference type="ARBA" id="ARBA00022723"/>
    </source>
</evidence>
<dbReference type="InterPro" id="IPR001303">
    <property type="entry name" value="Aldolase_II/adducin_N"/>
</dbReference>
<dbReference type="SUPFAM" id="SSF53639">
    <property type="entry name" value="AraD/HMP-PK domain-like"/>
    <property type="match status" value="1"/>
</dbReference>
<protein>
    <submittedName>
        <fullName evidence="4">Aldolase</fullName>
        <ecNumber evidence="4">4.1.2.-</ecNumber>
    </submittedName>
</protein>
<keyword evidence="2 4" id="KW-0456">Lyase</keyword>
<evidence type="ECO:0000259" key="3">
    <source>
        <dbReference type="SMART" id="SM01007"/>
    </source>
</evidence>
<dbReference type="PANTHER" id="PTHR22789">
    <property type="entry name" value="FUCULOSE PHOSPHATE ALDOLASE"/>
    <property type="match status" value="1"/>
</dbReference>
<dbReference type="Proteomes" id="UP000739565">
    <property type="component" value="Unassembled WGS sequence"/>
</dbReference>
<dbReference type="GO" id="GO:0019323">
    <property type="term" value="P:pentose catabolic process"/>
    <property type="evidence" value="ECO:0007669"/>
    <property type="project" value="TreeGrafter"/>
</dbReference>
<dbReference type="InterPro" id="IPR050197">
    <property type="entry name" value="Aldolase_class_II_sugar_metab"/>
</dbReference>
<proteinExistence type="predicted"/>
<feature type="domain" description="Class II aldolase/adducin N-terminal" evidence="3">
    <location>
        <begin position="15"/>
        <end position="204"/>
    </location>
</feature>
<dbReference type="InterPro" id="IPR036409">
    <property type="entry name" value="Aldolase_II/adducin_N_sf"/>
</dbReference>
<dbReference type="RefSeq" id="WP_259662373.1">
    <property type="nucleotide sequence ID" value="NZ_JAHXRI010000025.1"/>
</dbReference>
<dbReference type="EC" id="4.1.2.-" evidence="4"/>
<comment type="caution">
    <text evidence="4">The sequence shown here is derived from an EMBL/GenBank/DDBJ whole genome shotgun (WGS) entry which is preliminary data.</text>
</comment>
<dbReference type="AlphaFoldDB" id="A0A953T6F3"/>
<sequence length="229" mass="25204">MSSTTETAHLIFLRQEICRIGRSLFERGYVHGSTGNISVRVPQADGGGFLITPTDACLGFLDPSRLSRIDARGEQLSGDRASKTLVLHRRIYDCDSEAGCVVHTHSSWLVDLTLRGVWSKDDIVPPITPYYVMKVGHVPLIDYYRPGALAVADALERLIASHRARGLSLRAVMCDKLGPQVWGPNPGAAMATLEELEETAKLWLRGGCTAKALDESSIQELRELFKASW</sequence>
<reference evidence="4" key="1">
    <citation type="submission" date="2021-07" db="EMBL/GenBank/DDBJ databases">
        <title>New genus and species of the family Alcaligenaceae.</title>
        <authorList>
            <person name="Hahn M.W."/>
        </authorList>
    </citation>
    <scope>NUCLEOTIDE SEQUENCE</scope>
    <source>
        <strain evidence="4">LF4-65</strain>
    </source>
</reference>
<gene>
    <name evidence="4" type="ORF">KZZ10_15085</name>
</gene>
<organism evidence="4 5">
    <name type="scientific">Zwartia hollandica</name>
    <dbReference type="NCBI Taxonomy" id="324606"/>
    <lineage>
        <taxon>Bacteria</taxon>
        <taxon>Pseudomonadati</taxon>
        <taxon>Pseudomonadota</taxon>
        <taxon>Betaproteobacteria</taxon>
        <taxon>Burkholderiales</taxon>
        <taxon>Alcaligenaceae</taxon>
        <taxon>Zwartia</taxon>
    </lineage>
</organism>
<accession>A0A953T6F3</accession>
<evidence type="ECO:0000256" key="2">
    <source>
        <dbReference type="ARBA" id="ARBA00023239"/>
    </source>
</evidence>
<dbReference type="GO" id="GO:0005829">
    <property type="term" value="C:cytosol"/>
    <property type="evidence" value="ECO:0007669"/>
    <property type="project" value="TreeGrafter"/>
</dbReference>
<dbReference type="PANTHER" id="PTHR22789:SF0">
    <property type="entry name" value="3-OXO-TETRONATE 4-PHOSPHATE DECARBOXYLASE-RELATED"/>
    <property type="match status" value="1"/>
</dbReference>
<dbReference type="GO" id="GO:0016832">
    <property type="term" value="F:aldehyde-lyase activity"/>
    <property type="evidence" value="ECO:0007669"/>
    <property type="project" value="TreeGrafter"/>
</dbReference>
<keyword evidence="5" id="KW-1185">Reference proteome</keyword>
<dbReference type="NCBIfam" id="NF006000">
    <property type="entry name" value="PRK08130.1"/>
    <property type="match status" value="1"/>
</dbReference>